<evidence type="ECO:0000256" key="5">
    <source>
        <dbReference type="ARBA" id="ARBA00023163"/>
    </source>
</evidence>
<evidence type="ECO:0000313" key="9">
    <source>
        <dbReference type="Proteomes" id="UP000678513"/>
    </source>
</evidence>
<dbReference type="NCBIfam" id="TIGR01951">
    <property type="entry name" value="nusB"/>
    <property type="match status" value="1"/>
</dbReference>
<organism evidence="8 9">
    <name type="scientific">Arachnia rubra</name>
    <dbReference type="NCBI Taxonomy" id="1547448"/>
    <lineage>
        <taxon>Bacteria</taxon>
        <taxon>Bacillati</taxon>
        <taxon>Actinomycetota</taxon>
        <taxon>Actinomycetes</taxon>
        <taxon>Propionibacteriales</taxon>
        <taxon>Propionibacteriaceae</taxon>
        <taxon>Arachnia</taxon>
    </lineage>
</organism>
<comment type="similarity">
    <text evidence="1 6">Belongs to the NusB family.</text>
</comment>
<evidence type="ECO:0000256" key="2">
    <source>
        <dbReference type="ARBA" id="ARBA00022814"/>
    </source>
</evidence>
<dbReference type="Proteomes" id="UP000678513">
    <property type="component" value="Chromosome"/>
</dbReference>
<keyword evidence="4 6" id="KW-0805">Transcription regulation</keyword>
<evidence type="ECO:0000256" key="1">
    <source>
        <dbReference type="ARBA" id="ARBA00005952"/>
    </source>
</evidence>
<dbReference type="InterPro" id="IPR006027">
    <property type="entry name" value="NusB_RsmB_TIM44"/>
</dbReference>
<evidence type="ECO:0000256" key="4">
    <source>
        <dbReference type="ARBA" id="ARBA00023015"/>
    </source>
</evidence>
<dbReference type="InterPro" id="IPR011605">
    <property type="entry name" value="NusB_fam"/>
</dbReference>
<dbReference type="PANTHER" id="PTHR11078:SF3">
    <property type="entry name" value="ANTITERMINATION NUSB DOMAIN-CONTAINING PROTEIN"/>
    <property type="match status" value="1"/>
</dbReference>
<dbReference type="RefSeq" id="WP_212327236.1">
    <property type="nucleotide sequence ID" value="NZ_AP024463.1"/>
</dbReference>
<comment type="function">
    <text evidence="6">Involved in transcription antitermination. Required for transcription of ribosomal RNA (rRNA) genes. Binds specifically to the boxA antiterminator sequence of the ribosomal RNA (rrn) operons.</text>
</comment>
<evidence type="ECO:0000259" key="7">
    <source>
        <dbReference type="Pfam" id="PF01029"/>
    </source>
</evidence>
<keyword evidence="3 6" id="KW-0694">RNA-binding</keyword>
<evidence type="ECO:0000256" key="6">
    <source>
        <dbReference type="HAMAP-Rule" id="MF_00073"/>
    </source>
</evidence>
<reference evidence="8 9" key="1">
    <citation type="submission" date="2021-03" db="EMBL/GenBank/DDBJ databases">
        <title>Human Oral Microbial Genomes.</title>
        <authorList>
            <person name="Johnston C.D."/>
            <person name="Chen T."/>
            <person name="Dewhirst F.E."/>
        </authorList>
    </citation>
    <scope>NUCLEOTIDE SEQUENCE [LARGE SCALE GENOMIC DNA]</scope>
    <source>
        <strain evidence="8 9">DSMZ 100122</strain>
    </source>
</reference>
<dbReference type="PANTHER" id="PTHR11078">
    <property type="entry name" value="N UTILIZATION SUBSTANCE PROTEIN B-RELATED"/>
    <property type="match status" value="1"/>
</dbReference>
<evidence type="ECO:0000256" key="3">
    <source>
        <dbReference type="ARBA" id="ARBA00022884"/>
    </source>
</evidence>
<keyword evidence="9" id="KW-1185">Reference proteome</keyword>
<dbReference type="InterPro" id="IPR035926">
    <property type="entry name" value="NusB-like_sf"/>
</dbReference>
<keyword evidence="5 6" id="KW-0804">Transcription</keyword>
<dbReference type="EMBL" id="CP072384">
    <property type="protein sequence ID" value="QUC09511.1"/>
    <property type="molecule type" value="Genomic_DNA"/>
</dbReference>
<accession>A0ABX7Y8Z2</accession>
<evidence type="ECO:0000313" key="8">
    <source>
        <dbReference type="EMBL" id="QUC09511.1"/>
    </source>
</evidence>
<dbReference type="Gene3D" id="1.10.940.10">
    <property type="entry name" value="NusB-like"/>
    <property type="match status" value="1"/>
</dbReference>
<feature type="domain" description="NusB/RsmB/TIM44" evidence="7">
    <location>
        <begin position="12"/>
        <end position="133"/>
    </location>
</feature>
<dbReference type="SUPFAM" id="SSF48013">
    <property type="entry name" value="NusB-like"/>
    <property type="match status" value="1"/>
</dbReference>
<dbReference type="HAMAP" id="MF_00073">
    <property type="entry name" value="NusB"/>
    <property type="match status" value="1"/>
</dbReference>
<dbReference type="Pfam" id="PF01029">
    <property type="entry name" value="NusB"/>
    <property type="match status" value="1"/>
</dbReference>
<proteinExistence type="inferred from homology"/>
<sequence>MAEAARYGTQTKARRVALDILYAAELRGRGIVETFIEARDLASITVRELTTRIVHGIAEHQEQIDARIAACLDSSWTLERMPAVDRNLARIAVFELDYTDTPAPVIIAEAVRLAGELSTDGSPGFLNGLLSKALSTKESHS</sequence>
<name>A0ABX7Y8Z2_9ACTN</name>
<keyword evidence="2 6" id="KW-0889">Transcription antitermination</keyword>
<protein>
    <recommendedName>
        <fullName evidence="6">Transcription antitermination protein NusB</fullName>
    </recommendedName>
    <alternativeName>
        <fullName evidence="6">Antitermination factor NusB</fullName>
    </alternativeName>
</protein>
<gene>
    <name evidence="6 8" type="primary">nusB</name>
    <name evidence="8" type="ORF">J5A65_07330</name>
</gene>